<feature type="transmembrane region" description="Helical" evidence="12">
    <location>
        <begin position="449"/>
        <end position="470"/>
    </location>
</feature>
<feature type="domain" description="PTS EIIC type-1" evidence="14">
    <location>
        <begin position="114"/>
        <end position="478"/>
    </location>
</feature>
<dbReference type="Pfam" id="PF00367">
    <property type="entry name" value="PTS_EIIB"/>
    <property type="match status" value="1"/>
</dbReference>
<dbReference type="InterPro" id="IPR003352">
    <property type="entry name" value="PTS_EIIC"/>
</dbReference>
<evidence type="ECO:0000256" key="9">
    <source>
        <dbReference type="ARBA" id="ARBA00022989"/>
    </source>
</evidence>
<evidence type="ECO:0000256" key="3">
    <source>
        <dbReference type="ARBA" id="ARBA00022475"/>
    </source>
</evidence>
<dbReference type="InterPro" id="IPR001996">
    <property type="entry name" value="PTS_IIB_1"/>
</dbReference>
<dbReference type="GO" id="GO:0009401">
    <property type="term" value="P:phosphoenolpyruvate-dependent sugar phosphotransferase system"/>
    <property type="evidence" value="ECO:0007669"/>
    <property type="project" value="UniProtKB-KW"/>
</dbReference>
<evidence type="ECO:0000256" key="12">
    <source>
        <dbReference type="SAM" id="Phobius"/>
    </source>
</evidence>
<dbReference type="InterPro" id="IPR013013">
    <property type="entry name" value="PTS_EIIC_1"/>
</dbReference>
<dbReference type="PROSITE" id="PS51103">
    <property type="entry name" value="PTS_EIIC_TYPE_1"/>
    <property type="match status" value="1"/>
</dbReference>
<dbReference type="EMBL" id="CP015378">
    <property type="protein sequence ID" value="ANC78704.1"/>
    <property type="molecule type" value="Genomic_DNA"/>
</dbReference>
<feature type="active site" description="Phosphocysteine intermediate; for EIIB activity" evidence="11">
    <location>
        <position position="33"/>
    </location>
</feature>
<dbReference type="CDD" id="cd00212">
    <property type="entry name" value="PTS_IIB_glc"/>
    <property type="match status" value="1"/>
</dbReference>
<dbReference type="InterPro" id="IPR050558">
    <property type="entry name" value="PTS_Sugar-Specific_Components"/>
</dbReference>
<comment type="subcellular location">
    <subcellularLocation>
        <location evidence="1">Cell membrane</location>
        <topology evidence="1">Multi-pass membrane protein</topology>
    </subcellularLocation>
</comment>
<dbReference type="STRING" id="1221500.ABE65_018635"/>
<feature type="domain" description="PTS EIIB type-1" evidence="13">
    <location>
        <begin position="11"/>
        <end position="94"/>
    </location>
</feature>
<organism evidence="15 16">
    <name type="scientific">Fictibacillus phosphorivorans</name>
    <dbReference type="NCBI Taxonomy" id="1221500"/>
    <lineage>
        <taxon>Bacteria</taxon>
        <taxon>Bacillati</taxon>
        <taxon>Bacillota</taxon>
        <taxon>Bacilli</taxon>
        <taxon>Bacillales</taxon>
        <taxon>Fictibacillaceae</taxon>
        <taxon>Fictibacillus</taxon>
    </lineage>
</organism>
<keyword evidence="8" id="KW-0418">Kinase</keyword>
<keyword evidence="9 12" id="KW-1133">Transmembrane helix</keyword>
<dbReference type="GO" id="GO:0008982">
    <property type="term" value="F:protein-N(PI)-phosphohistidine-sugar phosphotransferase activity"/>
    <property type="evidence" value="ECO:0007669"/>
    <property type="project" value="InterPro"/>
</dbReference>
<feature type="transmembrane region" description="Helical" evidence="12">
    <location>
        <begin position="419"/>
        <end position="443"/>
    </location>
</feature>
<dbReference type="InterPro" id="IPR018113">
    <property type="entry name" value="PTrfase_EIIB_Cys"/>
</dbReference>
<evidence type="ECO:0000256" key="10">
    <source>
        <dbReference type="ARBA" id="ARBA00023136"/>
    </source>
</evidence>
<gene>
    <name evidence="15" type="ORF">ABE65_018635</name>
</gene>
<feature type="transmembrane region" description="Helical" evidence="12">
    <location>
        <begin position="233"/>
        <end position="252"/>
    </location>
</feature>
<feature type="transmembrane region" description="Helical" evidence="12">
    <location>
        <begin position="346"/>
        <end position="366"/>
    </location>
</feature>
<feature type="transmembrane region" description="Helical" evidence="12">
    <location>
        <begin position="264"/>
        <end position="289"/>
    </location>
</feature>
<feature type="transmembrane region" description="Helical" evidence="12">
    <location>
        <begin position="193"/>
        <end position="213"/>
    </location>
</feature>
<dbReference type="RefSeq" id="WP_066398280.1">
    <property type="nucleotide sequence ID" value="NZ_CP015378.1"/>
</dbReference>
<accession>A0A160IQK7</accession>
<dbReference type="PANTHER" id="PTHR30175:SF7">
    <property type="entry name" value="NEGATIVE REGULATOR OF SACY ACTIVITY"/>
    <property type="match status" value="1"/>
</dbReference>
<evidence type="ECO:0000256" key="7">
    <source>
        <dbReference type="ARBA" id="ARBA00022692"/>
    </source>
</evidence>
<keyword evidence="16" id="KW-1185">Reference proteome</keyword>
<evidence type="ECO:0000256" key="11">
    <source>
        <dbReference type="PROSITE-ProRule" id="PRU00421"/>
    </source>
</evidence>
<evidence type="ECO:0000256" key="2">
    <source>
        <dbReference type="ARBA" id="ARBA00022448"/>
    </source>
</evidence>
<evidence type="ECO:0000256" key="6">
    <source>
        <dbReference type="ARBA" id="ARBA00022683"/>
    </source>
</evidence>
<dbReference type="GO" id="GO:0015771">
    <property type="term" value="P:trehalose transport"/>
    <property type="evidence" value="ECO:0007669"/>
    <property type="project" value="TreeGrafter"/>
</dbReference>
<evidence type="ECO:0000256" key="1">
    <source>
        <dbReference type="ARBA" id="ARBA00004651"/>
    </source>
</evidence>
<keyword evidence="2" id="KW-0813">Transport</keyword>
<sequence length="478" mass="50229">MADSNIKSKYLPTVKEMITLIGGKENIQGAAHCATRLRLVLKDNSLADTKAIGELDHVKGSFVAGDQLQIIIGAGTVNDVYAVFTEEAGISGMSLGDVKEQSAQKQNAFQRGIKALSDVFVEIIPGLLAAALLMGVTGLLSQKGIFGPKSVVEMYPAIEGFNRFISIMSTGIFTILPLLVVYSATKRFGGNPVLGLVLGAIMLHPELANAYAVGNGTVKPEIISLFGLKVSLVAFQGGIIIALMMGFVIAKLDKFFSRKVPDMIKLFLAPFLTIVVSGFLLFSAVGPLGRLLSDGITNGLMWSVDNLGIVGFMLFAGVQQIIVITGLHHVIGAVEAQLIADTGSNFIMPLMSVALMGQGGAVLGYTLAMWKSEKARQIGVSAFGSTLFGISEPALFGVNVKYKFPLIMGSIGGAIGGAYVYLSGINALGFGATAIPGFAIIAAKDSGHLHYVAANLLALAVGAILTIIYLKVRKPNMD</sequence>
<dbReference type="PANTHER" id="PTHR30175">
    <property type="entry name" value="PHOSPHOTRANSFERASE SYSTEM TRANSPORT PROTEIN"/>
    <property type="match status" value="1"/>
</dbReference>
<evidence type="ECO:0000313" key="16">
    <source>
        <dbReference type="Proteomes" id="UP000076623"/>
    </source>
</evidence>
<evidence type="ECO:0000313" key="15">
    <source>
        <dbReference type="EMBL" id="ANC78704.1"/>
    </source>
</evidence>
<evidence type="ECO:0000256" key="8">
    <source>
        <dbReference type="ARBA" id="ARBA00022777"/>
    </source>
</evidence>
<protein>
    <submittedName>
        <fullName evidence="15">PTS sugar transporter</fullName>
    </submittedName>
</protein>
<keyword evidence="5" id="KW-0808">Transferase</keyword>
<dbReference type="SUPFAM" id="SSF55604">
    <property type="entry name" value="Glucose permease domain IIB"/>
    <property type="match status" value="1"/>
</dbReference>
<feature type="transmembrane region" description="Helical" evidence="12">
    <location>
        <begin position="378"/>
        <end position="398"/>
    </location>
</feature>
<dbReference type="PROSITE" id="PS01035">
    <property type="entry name" value="PTS_EIIB_TYPE_1_CYS"/>
    <property type="match status" value="1"/>
</dbReference>
<dbReference type="GO" id="GO:0016301">
    <property type="term" value="F:kinase activity"/>
    <property type="evidence" value="ECO:0007669"/>
    <property type="project" value="UniProtKB-KW"/>
</dbReference>
<dbReference type="GO" id="GO:0090589">
    <property type="term" value="F:protein-phosphocysteine-trehalose phosphotransferase system transporter activity"/>
    <property type="evidence" value="ECO:0007669"/>
    <property type="project" value="TreeGrafter"/>
</dbReference>
<dbReference type="InterPro" id="IPR036878">
    <property type="entry name" value="Glu_permease_IIB"/>
</dbReference>
<dbReference type="NCBIfam" id="TIGR00826">
    <property type="entry name" value="EIIB_glc"/>
    <property type="match status" value="1"/>
</dbReference>
<dbReference type="KEGG" id="fpn:ABE65_018635"/>
<dbReference type="Gene3D" id="3.30.1360.60">
    <property type="entry name" value="Glucose permease domain IIB"/>
    <property type="match status" value="1"/>
</dbReference>
<feature type="transmembrane region" description="Helical" evidence="12">
    <location>
        <begin position="119"/>
        <end position="140"/>
    </location>
</feature>
<dbReference type="GO" id="GO:0005886">
    <property type="term" value="C:plasma membrane"/>
    <property type="evidence" value="ECO:0007669"/>
    <property type="project" value="UniProtKB-SubCell"/>
</dbReference>
<evidence type="ECO:0000256" key="4">
    <source>
        <dbReference type="ARBA" id="ARBA00022597"/>
    </source>
</evidence>
<proteinExistence type="predicted"/>
<evidence type="ECO:0000259" key="14">
    <source>
        <dbReference type="PROSITE" id="PS51103"/>
    </source>
</evidence>
<dbReference type="Pfam" id="PF02378">
    <property type="entry name" value="PTS_EIIC"/>
    <property type="match status" value="1"/>
</dbReference>
<evidence type="ECO:0000259" key="13">
    <source>
        <dbReference type="PROSITE" id="PS51098"/>
    </source>
</evidence>
<dbReference type="PROSITE" id="PS51098">
    <property type="entry name" value="PTS_EIIB_TYPE_1"/>
    <property type="match status" value="1"/>
</dbReference>
<keyword evidence="4 15" id="KW-0762">Sugar transport</keyword>
<name>A0A160IQK7_9BACL</name>
<keyword evidence="10 12" id="KW-0472">Membrane</keyword>
<dbReference type="Proteomes" id="UP000076623">
    <property type="component" value="Chromosome"/>
</dbReference>
<feature type="transmembrane region" description="Helical" evidence="12">
    <location>
        <begin position="309"/>
        <end position="334"/>
    </location>
</feature>
<keyword evidence="7 12" id="KW-0812">Transmembrane</keyword>
<dbReference type="AlphaFoldDB" id="A0A160IQK7"/>
<keyword evidence="3" id="KW-1003">Cell membrane</keyword>
<feature type="transmembrane region" description="Helical" evidence="12">
    <location>
        <begin position="160"/>
        <end position="181"/>
    </location>
</feature>
<reference evidence="15 16" key="1">
    <citation type="submission" date="2016-04" db="EMBL/GenBank/DDBJ databases">
        <title>Complete genome sequence of Fictibacillus phosphorivorans G25-29, a strain toxic to nematodes.</title>
        <authorList>
            <person name="Zheng Z."/>
        </authorList>
    </citation>
    <scope>NUCLEOTIDE SEQUENCE [LARGE SCALE GENOMIC DNA]</scope>
    <source>
        <strain evidence="15 16">G25-29</strain>
    </source>
</reference>
<evidence type="ECO:0000256" key="5">
    <source>
        <dbReference type="ARBA" id="ARBA00022679"/>
    </source>
</evidence>
<keyword evidence="6" id="KW-0598">Phosphotransferase system</keyword>